<evidence type="ECO:0000313" key="1">
    <source>
        <dbReference type="EMBL" id="KAK3717293.1"/>
    </source>
</evidence>
<dbReference type="EC" id="6.2.1.45" evidence="1"/>
<reference evidence="1" key="1">
    <citation type="submission" date="2023-07" db="EMBL/GenBank/DDBJ databases">
        <title>Black Yeasts Isolated from many extreme environments.</title>
        <authorList>
            <person name="Coleine C."/>
            <person name="Stajich J.E."/>
            <person name="Selbmann L."/>
        </authorList>
    </citation>
    <scope>NUCLEOTIDE SEQUENCE</scope>
    <source>
        <strain evidence="1">CCFEE 5714</strain>
    </source>
</reference>
<keyword evidence="1" id="KW-0436">Ligase</keyword>
<dbReference type="Proteomes" id="UP001281147">
    <property type="component" value="Unassembled WGS sequence"/>
</dbReference>
<evidence type="ECO:0000313" key="2">
    <source>
        <dbReference type="Proteomes" id="UP001281147"/>
    </source>
</evidence>
<comment type="caution">
    <text evidence="1">The sequence shown here is derived from an EMBL/GenBank/DDBJ whole genome shotgun (WGS) entry which is preliminary data.</text>
</comment>
<accession>A0ACC3NJ96</accession>
<protein>
    <submittedName>
        <fullName evidence="1">E1 ubiquitin-activating protein aos1</fullName>
        <ecNumber evidence="1">6.2.1.45</ecNumber>
    </submittedName>
</protein>
<sequence>MAGSSEQAQANGSNGIIAPTPSDGAADGVTTTTTSQSLSADEIALYDRQIRLWGAQAQERIRSANILLISLRALGTEIAKNLTLAGISSLTIVDDEAVTEEDLGSQYFLREGDIGQPRAQVAIPRIQELNPRVAVKSGGSLSDLLSKDQTYYAPFDCVVACDHDFMTLSIINTAARFASRPFYAAGIHGFYGYIFADLVGHEFVVERDKSNVATPIGTETLTRSVVSVTTKKENNGKNVEIVKKQEIFCPLILANSSPLPMDVLSNRRKLRSVPPLLPCLRALFDFQRTCNRLPGHNSQDIAGFTALATTKSRELQLPPETLRADFLRSFIQNIGAEIVPTAAFVGGRLSEDVINVLGKREQPIQNFAMFDGDALDGRIYSLFSPPPELAMQVDGLSGNNNMGMGVSRTDGIQQSGGMSNGDGIMPMTMQTVNAVMPDMAIENVLFDTSGGTPVNNNIGVAAPNSGADFDSASASASAAVNNGTSGVAPTSAPAGSNVG</sequence>
<keyword evidence="2" id="KW-1185">Reference proteome</keyword>
<name>A0ACC3NJ96_9PEZI</name>
<proteinExistence type="predicted"/>
<dbReference type="EMBL" id="JAUTXU010000038">
    <property type="protein sequence ID" value="KAK3717293.1"/>
    <property type="molecule type" value="Genomic_DNA"/>
</dbReference>
<gene>
    <name evidence="1" type="primary">AOS1_1</name>
    <name evidence="1" type="ORF">LTR37_006002</name>
</gene>
<organism evidence="1 2">
    <name type="scientific">Vermiconidia calcicola</name>
    <dbReference type="NCBI Taxonomy" id="1690605"/>
    <lineage>
        <taxon>Eukaryota</taxon>
        <taxon>Fungi</taxon>
        <taxon>Dikarya</taxon>
        <taxon>Ascomycota</taxon>
        <taxon>Pezizomycotina</taxon>
        <taxon>Dothideomycetes</taxon>
        <taxon>Dothideomycetidae</taxon>
        <taxon>Mycosphaerellales</taxon>
        <taxon>Extremaceae</taxon>
        <taxon>Vermiconidia</taxon>
    </lineage>
</organism>